<name>A0ACB9E7D8_9ASTR</name>
<dbReference type="Proteomes" id="UP001056120">
    <property type="component" value="Linkage Group LG18"/>
</dbReference>
<gene>
    <name evidence="1" type="ORF">L1987_54521</name>
</gene>
<dbReference type="EMBL" id="CM042035">
    <property type="protein sequence ID" value="KAI3754732.1"/>
    <property type="molecule type" value="Genomic_DNA"/>
</dbReference>
<reference evidence="1 2" key="2">
    <citation type="journal article" date="2022" name="Mol. Ecol. Resour.">
        <title>The genomes of chicory, endive, great burdock and yacon provide insights into Asteraceae paleo-polyploidization history and plant inulin production.</title>
        <authorList>
            <person name="Fan W."/>
            <person name="Wang S."/>
            <person name="Wang H."/>
            <person name="Wang A."/>
            <person name="Jiang F."/>
            <person name="Liu H."/>
            <person name="Zhao H."/>
            <person name="Xu D."/>
            <person name="Zhang Y."/>
        </authorList>
    </citation>
    <scope>NUCLEOTIDE SEQUENCE [LARGE SCALE GENOMIC DNA]</scope>
    <source>
        <strain evidence="2">cv. Yunnan</strain>
        <tissue evidence="1">Leaves</tissue>
    </source>
</reference>
<evidence type="ECO:0000313" key="2">
    <source>
        <dbReference type="Proteomes" id="UP001056120"/>
    </source>
</evidence>
<evidence type="ECO:0000313" key="1">
    <source>
        <dbReference type="EMBL" id="KAI3754732.1"/>
    </source>
</evidence>
<organism evidence="1 2">
    <name type="scientific">Smallanthus sonchifolius</name>
    <dbReference type="NCBI Taxonomy" id="185202"/>
    <lineage>
        <taxon>Eukaryota</taxon>
        <taxon>Viridiplantae</taxon>
        <taxon>Streptophyta</taxon>
        <taxon>Embryophyta</taxon>
        <taxon>Tracheophyta</taxon>
        <taxon>Spermatophyta</taxon>
        <taxon>Magnoliopsida</taxon>
        <taxon>eudicotyledons</taxon>
        <taxon>Gunneridae</taxon>
        <taxon>Pentapetalae</taxon>
        <taxon>asterids</taxon>
        <taxon>campanulids</taxon>
        <taxon>Asterales</taxon>
        <taxon>Asteraceae</taxon>
        <taxon>Asteroideae</taxon>
        <taxon>Heliantheae alliance</taxon>
        <taxon>Millerieae</taxon>
        <taxon>Smallanthus</taxon>
    </lineage>
</organism>
<keyword evidence="2" id="KW-1185">Reference proteome</keyword>
<reference evidence="2" key="1">
    <citation type="journal article" date="2022" name="Mol. Ecol. Resour.">
        <title>The genomes of chicory, endive, great burdock and yacon provide insights into Asteraceae palaeo-polyploidization history and plant inulin production.</title>
        <authorList>
            <person name="Fan W."/>
            <person name="Wang S."/>
            <person name="Wang H."/>
            <person name="Wang A."/>
            <person name="Jiang F."/>
            <person name="Liu H."/>
            <person name="Zhao H."/>
            <person name="Xu D."/>
            <person name="Zhang Y."/>
        </authorList>
    </citation>
    <scope>NUCLEOTIDE SEQUENCE [LARGE SCALE GENOMIC DNA]</scope>
    <source>
        <strain evidence="2">cv. Yunnan</strain>
    </source>
</reference>
<proteinExistence type="predicted"/>
<protein>
    <submittedName>
        <fullName evidence="1">Uncharacterized protein</fullName>
    </submittedName>
</protein>
<accession>A0ACB9E7D8</accession>
<comment type="caution">
    <text evidence="1">The sequence shown here is derived from an EMBL/GenBank/DDBJ whole genome shotgun (WGS) entry which is preliminary data.</text>
</comment>
<sequence length="173" mass="19031">MWKTPRAEFLDKINIAKFAAENAAQPDLEQRNKAGESSRNLKRPAIYREEPSIRGWGRSFRKVLVNQSGSSGVQNEGRGVSKQLIIEVPEATDAFNTFHLKSLIGRAKDLRSLNSLRLLVKESGSGSGAVLHNPSTDEVEATFHLGEAISAKLQDYSQLVLESIREEGSNGVL</sequence>